<feature type="transmembrane region" description="Helical" evidence="7">
    <location>
        <begin position="206"/>
        <end position="228"/>
    </location>
</feature>
<name>A0A7W3PHR1_9MICO</name>
<feature type="transmembrane region" description="Helical" evidence="7">
    <location>
        <begin position="443"/>
        <end position="463"/>
    </location>
</feature>
<evidence type="ECO:0000259" key="8">
    <source>
        <dbReference type="PROSITE" id="PS50850"/>
    </source>
</evidence>
<dbReference type="PRINTS" id="PR01036">
    <property type="entry name" value="TCRTETB"/>
</dbReference>
<dbReference type="Gene3D" id="1.20.1720.10">
    <property type="entry name" value="Multidrug resistance protein D"/>
    <property type="match status" value="1"/>
</dbReference>
<dbReference type="Proteomes" id="UP000522688">
    <property type="component" value="Unassembled WGS sequence"/>
</dbReference>
<evidence type="ECO:0000313" key="9">
    <source>
        <dbReference type="EMBL" id="GEK83863.1"/>
    </source>
</evidence>
<keyword evidence="11" id="KW-1185">Reference proteome</keyword>
<keyword evidence="3" id="KW-1003">Cell membrane</keyword>
<dbReference type="SUPFAM" id="SSF103473">
    <property type="entry name" value="MFS general substrate transporter"/>
    <property type="match status" value="1"/>
</dbReference>
<evidence type="ECO:0000256" key="4">
    <source>
        <dbReference type="ARBA" id="ARBA00022692"/>
    </source>
</evidence>
<evidence type="ECO:0000313" key="10">
    <source>
        <dbReference type="EMBL" id="MBA8812126.1"/>
    </source>
</evidence>
<dbReference type="EMBL" id="JACGWW010000001">
    <property type="protein sequence ID" value="MBA8812126.1"/>
    <property type="molecule type" value="Genomic_DNA"/>
</dbReference>
<dbReference type="PROSITE" id="PS50850">
    <property type="entry name" value="MFS"/>
    <property type="match status" value="1"/>
</dbReference>
<feature type="transmembrane region" description="Helical" evidence="7">
    <location>
        <begin position="57"/>
        <end position="79"/>
    </location>
</feature>
<evidence type="ECO:0000256" key="6">
    <source>
        <dbReference type="ARBA" id="ARBA00023136"/>
    </source>
</evidence>
<evidence type="ECO:0000313" key="12">
    <source>
        <dbReference type="Proteomes" id="UP000522688"/>
    </source>
</evidence>
<organism evidence="10 12">
    <name type="scientific">Frigoribacterium faeni</name>
    <dbReference type="NCBI Taxonomy" id="145483"/>
    <lineage>
        <taxon>Bacteria</taxon>
        <taxon>Bacillati</taxon>
        <taxon>Actinomycetota</taxon>
        <taxon>Actinomycetes</taxon>
        <taxon>Micrococcales</taxon>
        <taxon>Microbacteriaceae</taxon>
        <taxon>Frigoribacterium</taxon>
    </lineage>
</organism>
<dbReference type="Gene3D" id="1.20.1250.20">
    <property type="entry name" value="MFS general substrate transporter like domains"/>
    <property type="match status" value="1"/>
</dbReference>
<dbReference type="EMBL" id="BJUV01000021">
    <property type="protein sequence ID" value="GEK83863.1"/>
    <property type="molecule type" value="Genomic_DNA"/>
</dbReference>
<dbReference type="GO" id="GO:0005886">
    <property type="term" value="C:plasma membrane"/>
    <property type="evidence" value="ECO:0007669"/>
    <property type="project" value="UniProtKB-SubCell"/>
</dbReference>
<dbReference type="GO" id="GO:0022857">
    <property type="term" value="F:transmembrane transporter activity"/>
    <property type="evidence" value="ECO:0007669"/>
    <property type="project" value="InterPro"/>
</dbReference>
<gene>
    <name evidence="10" type="ORF">FB463_000350</name>
    <name evidence="9" type="ORF">FFA01_21720</name>
</gene>
<evidence type="ECO:0000313" key="11">
    <source>
        <dbReference type="Proteomes" id="UP000321154"/>
    </source>
</evidence>
<evidence type="ECO:0000256" key="2">
    <source>
        <dbReference type="ARBA" id="ARBA00022448"/>
    </source>
</evidence>
<feature type="transmembrane region" description="Helical" evidence="7">
    <location>
        <begin position="86"/>
        <end position="106"/>
    </location>
</feature>
<keyword evidence="6 7" id="KW-0472">Membrane</keyword>
<feature type="transmembrane region" description="Helical" evidence="7">
    <location>
        <begin position="145"/>
        <end position="167"/>
    </location>
</feature>
<feature type="domain" description="Major facilitator superfamily (MFS) profile" evidence="8">
    <location>
        <begin position="21"/>
        <end position="467"/>
    </location>
</feature>
<dbReference type="PANTHER" id="PTHR42718">
    <property type="entry name" value="MAJOR FACILITATOR SUPERFAMILY MULTIDRUG TRANSPORTER MFSC"/>
    <property type="match status" value="1"/>
</dbReference>
<feature type="transmembrane region" description="Helical" evidence="7">
    <location>
        <begin position="234"/>
        <end position="255"/>
    </location>
</feature>
<evidence type="ECO:0000256" key="3">
    <source>
        <dbReference type="ARBA" id="ARBA00022475"/>
    </source>
</evidence>
<dbReference type="InterPro" id="IPR011701">
    <property type="entry name" value="MFS"/>
</dbReference>
<evidence type="ECO:0000256" key="1">
    <source>
        <dbReference type="ARBA" id="ARBA00004651"/>
    </source>
</evidence>
<feature type="transmembrane region" description="Helical" evidence="7">
    <location>
        <begin position="275"/>
        <end position="298"/>
    </location>
</feature>
<evidence type="ECO:0000256" key="5">
    <source>
        <dbReference type="ARBA" id="ARBA00022989"/>
    </source>
</evidence>
<dbReference type="RefSeq" id="WP_244289809.1">
    <property type="nucleotide sequence ID" value="NZ_BAAAHR010000002.1"/>
</dbReference>
<dbReference type="InterPro" id="IPR020846">
    <property type="entry name" value="MFS_dom"/>
</dbReference>
<feature type="transmembrane region" description="Helical" evidence="7">
    <location>
        <begin position="173"/>
        <end position="194"/>
    </location>
</feature>
<feature type="transmembrane region" description="Helical" evidence="7">
    <location>
        <begin position="112"/>
        <end position="133"/>
    </location>
</feature>
<comment type="subcellular location">
    <subcellularLocation>
        <location evidence="1">Cell membrane</location>
        <topology evidence="1">Multi-pass membrane protein</topology>
    </subcellularLocation>
</comment>
<keyword evidence="2" id="KW-0813">Transport</keyword>
<reference evidence="9 11" key="1">
    <citation type="submission" date="2019-07" db="EMBL/GenBank/DDBJ databases">
        <title>Whole genome shotgun sequence of Frigoribacterium faeni NBRC 103066.</title>
        <authorList>
            <person name="Hosoyama A."/>
            <person name="Uohara A."/>
            <person name="Ohji S."/>
            <person name="Ichikawa N."/>
        </authorList>
    </citation>
    <scope>NUCLEOTIDE SEQUENCE [LARGE SCALE GENOMIC DNA]</scope>
    <source>
        <strain evidence="9 11">NBRC 103066</strain>
    </source>
</reference>
<keyword evidence="5 7" id="KW-1133">Transmembrane helix</keyword>
<dbReference type="AlphaFoldDB" id="A0A7W3PHR1"/>
<reference evidence="10 12" key="2">
    <citation type="submission" date="2020-07" db="EMBL/GenBank/DDBJ databases">
        <title>Sequencing the genomes of 1000 actinobacteria strains.</title>
        <authorList>
            <person name="Klenk H.-P."/>
        </authorList>
    </citation>
    <scope>NUCLEOTIDE SEQUENCE [LARGE SCALE GENOMIC DNA]</scope>
    <source>
        <strain evidence="10 12">DSM 10309</strain>
    </source>
</reference>
<proteinExistence type="predicted"/>
<dbReference type="Proteomes" id="UP000321154">
    <property type="component" value="Unassembled WGS sequence"/>
</dbReference>
<dbReference type="PANTHER" id="PTHR42718:SF46">
    <property type="entry name" value="BLR6921 PROTEIN"/>
    <property type="match status" value="1"/>
</dbReference>
<dbReference type="Pfam" id="PF07690">
    <property type="entry name" value="MFS_1"/>
    <property type="match status" value="2"/>
</dbReference>
<evidence type="ECO:0000256" key="7">
    <source>
        <dbReference type="SAM" id="Phobius"/>
    </source>
</evidence>
<keyword evidence="4 7" id="KW-0812">Transmembrane</keyword>
<protein>
    <submittedName>
        <fullName evidence="10">EmrB/QacA subfamily drug resistance transporter</fullName>
    </submittedName>
    <submittedName>
        <fullName evidence="9">MFS transporter</fullName>
    </submittedName>
</protein>
<feature type="transmembrane region" description="Helical" evidence="7">
    <location>
        <begin position="365"/>
        <end position="387"/>
    </location>
</feature>
<sequence length="475" mass="48929">MTAPPSPRVGGGAVEAWSRPVALVVAAAFFMENLDATILSTATASIARDFAVQPAEVGIAVTSYLVAVAAFIPLGAWLAERWGARRVFLAAIVLFTLASVACAVSGDLVSLTASRALQGFAGSMMVPIGRLIVLRSTGASELIRAIAYLTWPALVAPVIAPLIGGLLTEHLGWQWVFLVNVPVGAALLVVAWRVVPVVAPADRPRLDGVGLGLVVAAIVSGVVAFELLGAAPTAIGGAALLLLAVLLVVAAARWFRRAAHPLLDLTAFRIASFRVTNLSGSLYRAVVNGVPFVVPLLLQDGFGWSPAEAGLMLTWVFVGNLGVKPFTTPLMRRFPVVPIITVATVGLAATFVASALVSADTSRMLVALVLLLSGVFRSVGFTAYNTLQFADVPAERLAPANALSSITSQLATGLGVALTASVVRVADSTLGTTGVGDPTGYRIALVVLAALALVSVVEGLRLPRGTGASLRARAS</sequence>
<accession>A0A7W3PHR1</accession>
<feature type="transmembrane region" description="Helical" evidence="7">
    <location>
        <begin position="335"/>
        <end position="359"/>
    </location>
</feature>
<comment type="caution">
    <text evidence="10">The sequence shown here is derived from an EMBL/GenBank/DDBJ whole genome shotgun (WGS) entry which is preliminary data.</text>
</comment>
<dbReference type="InterPro" id="IPR036259">
    <property type="entry name" value="MFS_trans_sf"/>
</dbReference>